<dbReference type="GO" id="GO:0030659">
    <property type="term" value="C:cytoplasmic vesicle membrane"/>
    <property type="evidence" value="ECO:0007669"/>
    <property type="project" value="TreeGrafter"/>
</dbReference>
<proteinExistence type="predicted"/>
<evidence type="ECO:0000313" key="1">
    <source>
        <dbReference type="EnsemblMetazoa" id="MESCA006650-PA"/>
    </source>
</evidence>
<accession>T1GSJ0</accession>
<reference evidence="2" key="1">
    <citation type="submission" date="2013-02" db="EMBL/GenBank/DDBJ databases">
        <authorList>
            <person name="Hughes D."/>
        </authorList>
    </citation>
    <scope>NUCLEOTIDE SEQUENCE</scope>
    <source>
        <strain>Durham</strain>
        <strain evidence="2">NC isolate 2 -- Noor lab</strain>
    </source>
</reference>
<dbReference type="HOGENOM" id="CLU_1628943_0_0_1"/>
<dbReference type="GO" id="GO:0005886">
    <property type="term" value="C:plasma membrane"/>
    <property type="evidence" value="ECO:0007669"/>
    <property type="project" value="TreeGrafter"/>
</dbReference>
<dbReference type="OMA" id="NDICARW"/>
<keyword evidence="2" id="KW-1185">Reference proteome</keyword>
<dbReference type="AlphaFoldDB" id="T1GSJ0"/>
<name>T1GSJ0_MEGSC</name>
<dbReference type="EMBL" id="CAQQ02129062">
    <property type="status" value="NOT_ANNOTATED_CDS"/>
    <property type="molecule type" value="Genomic_DNA"/>
</dbReference>
<dbReference type="STRING" id="36166.T1GSJ0"/>
<dbReference type="PANTHER" id="PTHR10796:SF92">
    <property type="entry name" value="PATCHED-RELATED, ISOFORM A"/>
    <property type="match status" value="1"/>
</dbReference>
<organism evidence="1 2">
    <name type="scientific">Megaselia scalaris</name>
    <name type="common">Humpbacked fly</name>
    <name type="synonym">Phora scalaris</name>
    <dbReference type="NCBI Taxonomy" id="36166"/>
    <lineage>
        <taxon>Eukaryota</taxon>
        <taxon>Metazoa</taxon>
        <taxon>Ecdysozoa</taxon>
        <taxon>Arthropoda</taxon>
        <taxon>Hexapoda</taxon>
        <taxon>Insecta</taxon>
        <taxon>Pterygota</taxon>
        <taxon>Neoptera</taxon>
        <taxon>Endopterygota</taxon>
        <taxon>Diptera</taxon>
        <taxon>Brachycera</taxon>
        <taxon>Muscomorpha</taxon>
        <taxon>Platypezoidea</taxon>
        <taxon>Phoridae</taxon>
        <taxon>Megaseliini</taxon>
        <taxon>Megaselia</taxon>
    </lineage>
</organism>
<dbReference type="InterPro" id="IPR051697">
    <property type="entry name" value="Patched_domain-protein"/>
</dbReference>
<dbReference type="EnsemblMetazoa" id="MESCA006650-RA">
    <property type="protein sequence ID" value="MESCA006650-PA"/>
    <property type="gene ID" value="MESCA006650"/>
</dbReference>
<dbReference type="Proteomes" id="UP000015102">
    <property type="component" value="Unassembled WGS sequence"/>
</dbReference>
<sequence length="163" mass="18739">MLRLEVFEELRKLDNLIQNASVHYDGEFYSYNDICARWGDECFSNDILNLDQILGEFQAGELNLTFPFMLNPVTWDSHVFPVFFGGTKLDANQNIESVPAIQLVYFATADTKKQDKKGAEWEETFLEIVGKAENSGYFKHISVAYFASRTLDNELEKNTQTML</sequence>
<dbReference type="PANTHER" id="PTHR10796">
    <property type="entry name" value="PATCHED-RELATED"/>
    <property type="match status" value="1"/>
</dbReference>
<reference evidence="1" key="2">
    <citation type="submission" date="2015-06" db="UniProtKB">
        <authorList>
            <consortium name="EnsemblMetazoa"/>
        </authorList>
    </citation>
    <scope>IDENTIFICATION</scope>
</reference>
<evidence type="ECO:0000313" key="2">
    <source>
        <dbReference type="Proteomes" id="UP000015102"/>
    </source>
</evidence>
<protein>
    <submittedName>
        <fullName evidence="1">Uncharacterized protein</fullName>
    </submittedName>
</protein>